<dbReference type="Pfam" id="PF13564">
    <property type="entry name" value="DoxX_2"/>
    <property type="match status" value="1"/>
</dbReference>
<protein>
    <submittedName>
        <fullName evidence="6">DoxX-like family protein</fullName>
    </submittedName>
</protein>
<evidence type="ECO:0000256" key="1">
    <source>
        <dbReference type="ARBA" id="ARBA00004141"/>
    </source>
</evidence>
<organism evidence="6 7">
    <name type="scientific">Seinonella peptonophila</name>
    <dbReference type="NCBI Taxonomy" id="112248"/>
    <lineage>
        <taxon>Bacteria</taxon>
        <taxon>Bacillati</taxon>
        <taxon>Bacillota</taxon>
        <taxon>Bacilli</taxon>
        <taxon>Bacillales</taxon>
        <taxon>Thermoactinomycetaceae</taxon>
        <taxon>Seinonella</taxon>
    </lineage>
</organism>
<dbReference type="GO" id="GO:0016020">
    <property type="term" value="C:membrane"/>
    <property type="evidence" value="ECO:0007669"/>
    <property type="project" value="UniProtKB-SubCell"/>
</dbReference>
<dbReference type="RefSeq" id="WP_073154567.1">
    <property type="nucleotide sequence ID" value="NZ_FQVL01000004.1"/>
</dbReference>
<evidence type="ECO:0000313" key="6">
    <source>
        <dbReference type="EMBL" id="SHE89626.1"/>
    </source>
</evidence>
<feature type="transmembrane region" description="Helical" evidence="5">
    <location>
        <begin position="99"/>
        <end position="119"/>
    </location>
</feature>
<keyword evidence="4 5" id="KW-0472">Membrane</keyword>
<evidence type="ECO:0000256" key="2">
    <source>
        <dbReference type="ARBA" id="ARBA00022692"/>
    </source>
</evidence>
<dbReference type="OrthoDB" id="2454358at2"/>
<feature type="transmembrane region" description="Helical" evidence="5">
    <location>
        <begin position="6"/>
        <end position="30"/>
    </location>
</feature>
<dbReference type="InterPro" id="IPR032808">
    <property type="entry name" value="DoxX"/>
</dbReference>
<feature type="transmembrane region" description="Helical" evidence="5">
    <location>
        <begin position="69"/>
        <end position="87"/>
    </location>
</feature>
<keyword evidence="3 5" id="KW-1133">Transmembrane helix</keyword>
<proteinExistence type="predicted"/>
<dbReference type="EMBL" id="FQVL01000004">
    <property type="protein sequence ID" value="SHE89626.1"/>
    <property type="molecule type" value="Genomic_DNA"/>
</dbReference>
<keyword evidence="7" id="KW-1185">Reference proteome</keyword>
<sequence length="122" mass="13824">MSALSIVLQSLLIAYFLFSGTSKVLGVKYWVDIFQEIKLPQWLRTITGVVQLIGAIGLIIGYWQDWLVAWSGLWLTINLFFAVLAHIRVKDSIGKTMPAITFFVLLAALVLIHTDYLFFPFS</sequence>
<feature type="transmembrane region" description="Helical" evidence="5">
    <location>
        <begin position="42"/>
        <end position="63"/>
    </location>
</feature>
<evidence type="ECO:0000313" key="7">
    <source>
        <dbReference type="Proteomes" id="UP000184476"/>
    </source>
</evidence>
<keyword evidence="2 5" id="KW-0812">Transmembrane</keyword>
<name>A0A1M4X835_9BACL</name>
<dbReference type="AlphaFoldDB" id="A0A1M4X835"/>
<accession>A0A1M4X835</accession>
<comment type="subcellular location">
    <subcellularLocation>
        <location evidence="1">Membrane</location>
        <topology evidence="1">Multi-pass membrane protein</topology>
    </subcellularLocation>
</comment>
<dbReference type="Proteomes" id="UP000184476">
    <property type="component" value="Unassembled WGS sequence"/>
</dbReference>
<dbReference type="STRING" id="112248.SAMN05444392_104186"/>
<evidence type="ECO:0000256" key="5">
    <source>
        <dbReference type="SAM" id="Phobius"/>
    </source>
</evidence>
<evidence type="ECO:0000256" key="4">
    <source>
        <dbReference type="ARBA" id="ARBA00023136"/>
    </source>
</evidence>
<evidence type="ECO:0000256" key="3">
    <source>
        <dbReference type="ARBA" id="ARBA00022989"/>
    </source>
</evidence>
<reference evidence="6 7" key="1">
    <citation type="submission" date="2016-11" db="EMBL/GenBank/DDBJ databases">
        <authorList>
            <person name="Jaros S."/>
            <person name="Januszkiewicz K."/>
            <person name="Wedrychowicz H."/>
        </authorList>
    </citation>
    <scope>NUCLEOTIDE SEQUENCE [LARGE SCALE GENOMIC DNA]</scope>
    <source>
        <strain evidence="6 7">DSM 44666</strain>
    </source>
</reference>
<gene>
    <name evidence="6" type="ORF">SAMN05444392_104186</name>
</gene>